<evidence type="ECO:0000313" key="1">
    <source>
        <dbReference type="EMBL" id="ADH84919.1"/>
    </source>
</evidence>
<dbReference type="Pfam" id="PF06167">
    <property type="entry name" value="Peptidase_M90"/>
    <property type="match status" value="1"/>
</dbReference>
<dbReference type="KEGG" id="dak:DaAHT2_0208"/>
<keyword evidence="2" id="KW-1185">Reference proteome</keyword>
<dbReference type="HOGENOM" id="CLU_063037_0_1_7"/>
<dbReference type="OrthoDB" id="9786424at2"/>
<dbReference type="Gene3D" id="3.40.390.10">
    <property type="entry name" value="Collagenase (Catalytic Domain)"/>
    <property type="match status" value="1"/>
</dbReference>
<dbReference type="FunCoup" id="D6Z637">
    <property type="interactions" value="19"/>
</dbReference>
<dbReference type="PANTHER" id="PTHR30164">
    <property type="entry name" value="MTFA PEPTIDASE"/>
    <property type="match status" value="1"/>
</dbReference>
<dbReference type="CDD" id="cd20169">
    <property type="entry name" value="Peptidase_M90_mtfA"/>
    <property type="match status" value="1"/>
</dbReference>
<evidence type="ECO:0000313" key="2">
    <source>
        <dbReference type="Proteomes" id="UP000001508"/>
    </source>
</evidence>
<dbReference type="InParanoid" id="D6Z637"/>
<evidence type="ECO:0008006" key="3">
    <source>
        <dbReference type="Google" id="ProtNLM"/>
    </source>
</evidence>
<dbReference type="SUPFAM" id="SSF55486">
    <property type="entry name" value="Metalloproteases ('zincins'), catalytic domain"/>
    <property type="match status" value="1"/>
</dbReference>
<dbReference type="GO" id="GO:0004177">
    <property type="term" value="F:aminopeptidase activity"/>
    <property type="evidence" value="ECO:0007669"/>
    <property type="project" value="TreeGrafter"/>
</dbReference>
<protein>
    <recommendedName>
        <fullName evidence="3">Zinc-dependent peptidase</fullName>
    </recommendedName>
</protein>
<dbReference type="RefSeq" id="WP_013162450.1">
    <property type="nucleotide sequence ID" value="NC_014216.1"/>
</dbReference>
<dbReference type="Proteomes" id="UP000001508">
    <property type="component" value="Chromosome"/>
</dbReference>
<dbReference type="GO" id="GO:0008237">
    <property type="term" value="F:metallopeptidase activity"/>
    <property type="evidence" value="ECO:0007669"/>
    <property type="project" value="InterPro"/>
</dbReference>
<name>D6Z637_DESAT</name>
<dbReference type="InterPro" id="IPR024079">
    <property type="entry name" value="MetalloPept_cat_dom_sf"/>
</dbReference>
<dbReference type="GO" id="GO:0005829">
    <property type="term" value="C:cytosol"/>
    <property type="evidence" value="ECO:0007669"/>
    <property type="project" value="TreeGrafter"/>
</dbReference>
<dbReference type="InterPro" id="IPR010384">
    <property type="entry name" value="MtfA_fam"/>
</dbReference>
<sequence>MGLWRWWKRWRRTRLLHRRALPAEVWEAACRHPPELFTGLSAEERARLRRLVTLFLAEKRFYGARGLQLTPAMRAAIAAQACLPILNLDLDCYRGWTSIVVYADTFVAPREETDEDGIVHSGSEVLAGEAWDGGPVVLSWADCARGSYPHGPASNVVIHEFAHKLDMLSGAVNGMPLLPRGVSREAWAAALGGGYEQLRGELERGEEPALDEYAAEDPGEFFAVISEYFFMAPLYLQHYLPAVYEQLTLYYRQDPAARQQRST</sequence>
<dbReference type="Gene3D" id="1.10.472.150">
    <property type="entry name" value="Glucose-regulated metallo-peptidase M90, N-terminal domain"/>
    <property type="match status" value="1"/>
</dbReference>
<gene>
    <name evidence="1" type="ordered locus">DaAHT2_0208</name>
</gene>
<reference evidence="2" key="1">
    <citation type="submission" date="2010-02" db="EMBL/GenBank/DDBJ databases">
        <title>Complete sequence of Desulfurivibrio alkaliphilus AHT2.</title>
        <authorList>
            <consortium name="US DOE Joint Genome Institute"/>
            <person name="Pitluck S."/>
            <person name="Chertkov O."/>
            <person name="Detter J.C."/>
            <person name="Han C."/>
            <person name="Tapia R."/>
            <person name="Larimer F."/>
            <person name="Land M."/>
            <person name="Hauser L."/>
            <person name="Kyrpides N."/>
            <person name="Mikhailova N."/>
            <person name="Sorokin D.Y."/>
            <person name="Muyzer G."/>
            <person name="Woyke T."/>
        </authorList>
    </citation>
    <scope>NUCLEOTIDE SEQUENCE [LARGE SCALE GENOMIC DNA]</scope>
    <source>
        <strain evidence="2">DSM 19089 / UNIQEM U267 / AHT2</strain>
    </source>
</reference>
<dbReference type="eggNOG" id="COG3228">
    <property type="taxonomic scope" value="Bacteria"/>
</dbReference>
<proteinExistence type="predicted"/>
<dbReference type="PANTHER" id="PTHR30164:SF2">
    <property type="entry name" value="PROTEIN MTFA"/>
    <property type="match status" value="1"/>
</dbReference>
<organism evidence="1 2">
    <name type="scientific">Desulfurivibrio alkaliphilus (strain DSM 19089 / UNIQEM U267 / AHT2)</name>
    <dbReference type="NCBI Taxonomy" id="589865"/>
    <lineage>
        <taxon>Bacteria</taxon>
        <taxon>Pseudomonadati</taxon>
        <taxon>Thermodesulfobacteriota</taxon>
        <taxon>Desulfobulbia</taxon>
        <taxon>Desulfobulbales</taxon>
        <taxon>Desulfobulbaceae</taxon>
        <taxon>Desulfurivibrio</taxon>
    </lineage>
</organism>
<accession>D6Z637</accession>
<dbReference type="InterPro" id="IPR042252">
    <property type="entry name" value="MtfA_N"/>
</dbReference>
<dbReference type="EMBL" id="CP001940">
    <property type="protein sequence ID" value="ADH84919.1"/>
    <property type="molecule type" value="Genomic_DNA"/>
</dbReference>
<dbReference type="AlphaFoldDB" id="D6Z637"/>